<dbReference type="PANTHER" id="PTHR30349">
    <property type="entry name" value="PHAGE INTEGRASE-RELATED"/>
    <property type="match status" value="1"/>
</dbReference>
<dbReference type="SUPFAM" id="SSF56349">
    <property type="entry name" value="DNA breaking-rejoining enzymes"/>
    <property type="match status" value="1"/>
</dbReference>
<dbReference type="Pfam" id="PF00589">
    <property type="entry name" value="Phage_integrase"/>
    <property type="match status" value="1"/>
</dbReference>
<organism evidence="5">
    <name type="scientific">uncultured Spirochaetota bacterium</name>
    <dbReference type="NCBI Taxonomy" id="460511"/>
    <lineage>
        <taxon>Bacteria</taxon>
        <taxon>Pseudomonadati</taxon>
        <taxon>Spirochaetota</taxon>
        <taxon>environmental samples</taxon>
    </lineage>
</organism>
<evidence type="ECO:0000256" key="3">
    <source>
        <dbReference type="ARBA" id="ARBA00023172"/>
    </source>
</evidence>
<evidence type="ECO:0000313" key="5">
    <source>
        <dbReference type="EMBL" id="VBB41131.1"/>
    </source>
</evidence>
<gene>
    <name evidence="5" type="ORF">TRIP_E60007</name>
</gene>
<evidence type="ECO:0000256" key="1">
    <source>
        <dbReference type="ARBA" id="ARBA00008857"/>
    </source>
</evidence>
<dbReference type="GO" id="GO:0006310">
    <property type="term" value="P:DNA recombination"/>
    <property type="evidence" value="ECO:0007669"/>
    <property type="project" value="UniProtKB-KW"/>
</dbReference>
<dbReference type="PROSITE" id="PS51898">
    <property type="entry name" value="TYR_RECOMBINASE"/>
    <property type="match status" value="1"/>
</dbReference>
<dbReference type="Gene3D" id="1.10.150.130">
    <property type="match status" value="1"/>
</dbReference>
<dbReference type="InterPro" id="IPR002104">
    <property type="entry name" value="Integrase_catalytic"/>
</dbReference>
<dbReference type="Gene3D" id="1.10.443.10">
    <property type="entry name" value="Intergrase catalytic core"/>
    <property type="match status" value="1"/>
</dbReference>
<comment type="similarity">
    <text evidence="1">Belongs to the 'phage' integrase family.</text>
</comment>
<dbReference type="EMBL" id="UPXP01000035">
    <property type="protein sequence ID" value="VBB41131.1"/>
    <property type="molecule type" value="Genomic_DNA"/>
</dbReference>
<dbReference type="InterPro" id="IPR013762">
    <property type="entry name" value="Integrase-like_cat_sf"/>
</dbReference>
<sequence length="398" mass="44306">MARTPFVFFKRGRKEYVQFWDDEKGGYMTARSTGAENENEALKVVMEWMRAGGPPPARKSIKKKHGFQMTACGYLTDFWKADSPYIVGRQARGATISEMYRKNNESFIRRLFTPRFDEKLPLSRLKTADLETWVMALYQEGIGPRTLNAALQAVSVALRETARLGLIPFSPAIGVRPVKDAPAARGTLTLAEVARLLKDEKADVQVKAAALLGCLCGLRLGEIRGLQCEDVDFENGIIKVSHNLPNSEKAAEGLKIPKWGSSREVPAPEEVLNVLRLIVGERDSGFVFSNPRDGGPMFPKAAPEGFESMLRDIGISEETQKARRLVFHSSRHTFVSLSRGAGIPSFVVQRLVGHRSPEMTDKYSHVSVEDIQNAKHLVTVMFQKAQEQSGERKEAVNT</sequence>
<name>A0A653A0D9_9SPIR</name>
<keyword evidence="3" id="KW-0233">DNA recombination</keyword>
<dbReference type="InterPro" id="IPR011010">
    <property type="entry name" value="DNA_brk_join_enz"/>
</dbReference>
<dbReference type="PANTHER" id="PTHR30349:SF41">
    <property type="entry name" value="INTEGRASE_RECOMBINASE PROTEIN MJ0367-RELATED"/>
    <property type="match status" value="1"/>
</dbReference>
<evidence type="ECO:0000256" key="2">
    <source>
        <dbReference type="ARBA" id="ARBA00023125"/>
    </source>
</evidence>
<dbReference type="InterPro" id="IPR010998">
    <property type="entry name" value="Integrase_recombinase_N"/>
</dbReference>
<dbReference type="AlphaFoldDB" id="A0A653A0D9"/>
<evidence type="ECO:0000259" key="4">
    <source>
        <dbReference type="PROSITE" id="PS51898"/>
    </source>
</evidence>
<accession>A0A653A0D9</accession>
<keyword evidence="2" id="KW-0238">DNA-binding</keyword>
<protein>
    <submittedName>
        <fullName evidence="5">Putative Site-specific recombinase, phage integrase family</fullName>
    </submittedName>
</protein>
<dbReference type="GO" id="GO:0015074">
    <property type="term" value="P:DNA integration"/>
    <property type="evidence" value="ECO:0007669"/>
    <property type="project" value="InterPro"/>
</dbReference>
<dbReference type="InterPro" id="IPR050090">
    <property type="entry name" value="Tyrosine_recombinase_XerCD"/>
</dbReference>
<feature type="domain" description="Tyr recombinase" evidence="4">
    <location>
        <begin position="183"/>
        <end position="376"/>
    </location>
</feature>
<dbReference type="CDD" id="cd01189">
    <property type="entry name" value="INT_ICEBs1_C_like"/>
    <property type="match status" value="1"/>
</dbReference>
<dbReference type="GO" id="GO:0003677">
    <property type="term" value="F:DNA binding"/>
    <property type="evidence" value="ECO:0007669"/>
    <property type="project" value="UniProtKB-KW"/>
</dbReference>
<reference evidence="5" key="1">
    <citation type="submission" date="2018-07" db="EMBL/GenBank/DDBJ databases">
        <authorList>
            <consortium name="Genoscope - CEA"/>
            <person name="William W."/>
        </authorList>
    </citation>
    <scope>NUCLEOTIDE SEQUENCE</scope>
    <source>
        <strain evidence="5">IK1</strain>
    </source>
</reference>
<proteinExistence type="inferred from homology"/>